<keyword evidence="2" id="KW-1185">Reference proteome</keyword>
<gene>
    <name evidence="1" type="ORF">KQX54_004357</name>
</gene>
<evidence type="ECO:0000313" key="2">
    <source>
        <dbReference type="Proteomes" id="UP000826195"/>
    </source>
</evidence>
<dbReference type="EMBL" id="JAHXZJ010000747">
    <property type="protein sequence ID" value="KAH0557339.1"/>
    <property type="molecule type" value="Genomic_DNA"/>
</dbReference>
<reference evidence="1 2" key="1">
    <citation type="journal article" date="2021" name="J. Hered.">
        <title>A chromosome-level genome assembly of the parasitoid wasp, Cotesia glomerata (Hymenoptera: Braconidae).</title>
        <authorList>
            <person name="Pinto B.J."/>
            <person name="Weis J.J."/>
            <person name="Gamble T."/>
            <person name="Ode P.J."/>
            <person name="Paul R."/>
            <person name="Zaspel J.M."/>
        </authorList>
    </citation>
    <scope>NUCLEOTIDE SEQUENCE [LARGE SCALE GENOMIC DNA]</scope>
    <source>
        <strain evidence="1">CgM1</strain>
    </source>
</reference>
<sequence length="142" mass="16197">MCDSIEISVGEVEVMTDPETFWIFTSEIKTSLMQQFGSRFPILEEMLIKLEAEPDVHILRRIAANALSRELVNSTNTAINLLFKSIGQPPEIIKELKQKFNWLIEGRLFIDVINDMALKIEREAEILSSMPGINLAKESIFN</sequence>
<dbReference type="AlphaFoldDB" id="A0AAV7IBL3"/>
<evidence type="ECO:0000313" key="1">
    <source>
        <dbReference type="EMBL" id="KAH0557339.1"/>
    </source>
</evidence>
<proteinExistence type="predicted"/>
<dbReference type="Proteomes" id="UP000826195">
    <property type="component" value="Unassembled WGS sequence"/>
</dbReference>
<name>A0AAV7IBL3_COTGL</name>
<accession>A0AAV7IBL3</accession>
<comment type="caution">
    <text evidence="1">The sequence shown here is derived from an EMBL/GenBank/DDBJ whole genome shotgun (WGS) entry which is preliminary data.</text>
</comment>
<protein>
    <submittedName>
        <fullName evidence="1">Uncharacterized protein</fullName>
    </submittedName>
</protein>
<organism evidence="1 2">
    <name type="scientific">Cotesia glomerata</name>
    <name type="common">Lepidopteran parasitic wasp</name>
    <name type="synonym">Apanteles glomeratus</name>
    <dbReference type="NCBI Taxonomy" id="32391"/>
    <lineage>
        <taxon>Eukaryota</taxon>
        <taxon>Metazoa</taxon>
        <taxon>Ecdysozoa</taxon>
        <taxon>Arthropoda</taxon>
        <taxon>Hexapoda</taxon>
        <taxon>Insecta</taxon>
        <taxon>Pterygota</taxon>
        <taxon>Neoptera</taxon>
        <taxon>Endopterygota</taxon>
        <taxon>Hymenoptera</taxon>
        <taxon>Apocrita</taxon>
        <taxon>Ichneumonoidea</taxon>
        <taxon>Braconidae</taxon>
        <taxon>Microgastrinae</taxon>
        <taxon>Cotesia</taxon>
    </lineage>
</organism>